<dbReference type="AlphaFoldDB" id="A0AAV7WEU2"/>
<protein>
    <submittedName>
        <fullName evidence="1">Uncharacterized protein</fullName>
    </submittedName>
</protein>
<evidence type="ECO:0000313" key="2">
    <source>
        <dbReference type="Proteomes" id="UP001066276"/>
    </source>
</evidence>
<reference evidence="1" key="1">
    <citation type="journal article" date="2022" name="bioRxiv">
        <title>Sequencing and chromosome-scale assembly of the giantPleurodeles waltlgenome.</title>
        <authorList>
            <person name="Brown T."/>
            <person name="Elewa A."/>
            <person name="Iarovenko S."/>
            <person name="Subramanian E."/>
            <person name="Araus A.J."/>
            <person name="Petzold A."/>
            <person name="Susuki M."/>
            <person name="Suzuki K.-i.T."/>
            <person name="Hayashi T."/>
            <person name="Toyoda A."/>
            <person name="Oliveira C."/>
            <person name="Osipova E."/>
            <person name="Leigh N.D."/>
            <person name="Simon A."/>
            <person name="Yun M.H."/>
        </authorList>
    </citation>
    <scope>NUCLEOTIDE SEQUENCE</scope>
    <source>
        <strain evidence="1">20211129_DDA</strain>
        <tissue evidence="1">Liver</tissue>
    </source>
</reference>
<comment type="caution">
    <text evidence="1">The sequence shown here is derived from an EMBL/GenBank/DDBJ whole genome shotgun (WGS) entry which is preliminary data.</text>
</comment>
<name>A0AAV7WEU2_PLEWA</name>
<gene>
    <name evidence="1" type="ORF">NDU88_006472</name>
</gene>
<proteinExistence type="predicted"/>
<accession>A0AAV7WEU2</accession>
<dbReference type="Proteomes" id="UP001066276">
    <property type="component" value="Chromosome 1_2"/>
</dbReference>
<evidence type="ECO:0000313" key="1">
    <source>
        <dbReference type="EMBL" id="KAJ1211111.1"/>
    </source>
</evidence>
<organism evidence="1 2">
    <name type="scientific">Pleurodeles waltl</name>
    <name type="common">Iberian ribbed newt</name>
    <dbReference type="NCBI Taxonomy" id="8319"/>
    <lineage>
        <taxon>Eukaryota</taxon>
        <taxon>Metazoa</taxon>
        <taxon>Chordata</taxon>
        <taxon>Craniata</taxon>
        <taxon>Vertebrata</taxon>
        <taxon>Euteleostomi</taxon>
        <taxon>Amphibia</taxon>
        <taxon>Batrachia</taxon>
        <taxon>Caudata</taxon>
        <taxon>Salamandroidea</taxon>
        <taxon>Salamandridae</taxon>
        <taxon>Pleurodelinae</taxon>
        <taxon>Pleurodeles</taxon>
    </lineage>
</organism>
<sequence>MATSDSVAETNVGYVYACDHLPRTLLCDRAVIACDWNVECFGGFEGCGERRTNWLAEGNIGSKDDDNDVVVCSVTELLDGALDEQEWREACEADQDLKSVMHAVTTGWSLWSSNDELKESTNNADTQVSPFVLLRGRIPSTKLTREWMGQFCVPWHKVEGVMEKRLAAQQKYTTMVDAKIAIDSNKGGHIRKIDWKRCVGYVYARDHLPRTLLCDRAVIACDWNVECFGGFEGCGERRTNWLAEGSRGCITGTYD</sequence>
<dbReference type="EMBL" id="JANPWB010000002">
    <property type="protein sequence ID" value="KAJ1211111.1"/>
    <property type="molecule type" value="Genomic_DNA"/>
</dbReference>
<keyword evidence="2" id="KW-1185">Reference proteome</keyword>